<comment type="caution">
    <text evidence="1">The sequence shown here is derived from an EMBL/GenBank/DDBJ whole genome shotgun (WGS) entry which is preliminary data.</text>
</comment>
<dbReference type="Pfam" id="PF02566">
    <property type="entry name" value="OsmC"/>
    <property type="match status" value="1"/>
</dbReference>
<dbReference type="SUPFAM" id="SSF82784">
    <property type="entry name" value="OsmC-like"/>
    <property type="match status" value="1"/>
</dbReference>
<reference evidence="1" key="1">
    <citation type="submission" date="2013-08" db="EMBL/GenBank/DDBJ databases">
        <authorList>
            <person name="Mendez C."/>
            <person name="Richter M."/>
            <person name="Ferrer M."/>
            <person name="Sanchez J."/>
        </authorList>
    </citation>
    <scope>NUCLEOTIDE SEQUENCE</scope>
</reference>
<protein>
    <submittedName>
        <fullName evidence="1">OsmC family protein</fullName>
    </submittedName>
</protein>
<name>T1AT81_9ZZZZ</name>
<dbReference type="InterPro" id="IPR015946">
    <property type="entry name" value="KH_dom-like_a/b"/>
</dbReference>
<evidence type="ECO:0000313" key="1">
    <source>
        <dbReference type="EMBL" id="EQD43949.1"/>
    </source>
</evidence>
<dbReference type="PANTHER" id="PTHR39624:SF2">
    <property type="entry name" value="OSMC-LIKE PROTEIN"/>
    <property type="match status" value="1"/>
</dbReference>
<dbReference type="InterPro" id="IPR036102">
    <property type="entry name" value="OsmC/Ohrsf"/>
</dbReference>
<accession>T1AT81</accession>
<dbReference type="PANTHER" id="PTHR39624">
    <property type="entry name" value="PROTEIN INVOLVED IN RIMO-MEDIATED BETA-METHYLTHIOLATION OF RIBOSOMAL PROTEIN S12 YCAO"/>
    <property type="match status" value="1"/>
</dbReference>
<proteinExistence type="predicted"/>
<reference evidence="1" key="2">
    <citation type="journal article" date="2014" name="ISME J.">
        <title>Microbial stratification in low pH oxic and suboxic macroscopic growths along an acid mine drainage.</title>
        <authorList>
            <person name="Mendez-Garcia C."/>
            <person name="Mesa V."/>
            <person name="Sprenger R.R."/>
            <person name="Richter M."/>
            <person name="Diez M.S."/>
            <person name="Solano J."/>
            <person name="Bargiela R."/>
            <person name="Golyshina O.V."/>
            <person name="Manteca A."/>
            <person name="Ramos J.L."/>
            <person name="Gallego J.R."/>
            <person name="Llorente I."/>
            <person name="Martins Dos Santos V.A."/>
            <person name="Jensen O.N."/>
            <person name="Pelaez A.I."/>
            <person name="Sanchez J."/>
            <person name="Ferrer M."/>
        </authorList>
    </citation>
    <scope>NUCLEOTIDE SEQUENCE</scope>
</reference>
<dbReference type="Gene3D" id="3.30.300.20">
    <property type="match status" value="1"/>
</dbReference>
<dbReference type="AlphaFoldDB" id="T1AT81"/>
<gene>
    <name evidence="1" type="ORF">B1A_15326</name>
</gene>
<dbReference type="EMBL" id="AUZX01011245">
    <property type="protein sequence ID" value="EQD43949.1"/>
    <property type="molecule type" value="Genomic_DNA"/>
</dbReference>
<organism evidence="1">
    <name type="scientific">mine drainage metagenome</name>
    <dbReference type="NCBI Taxonomy" id="410659"/>
    <lineage>
        <taxon>unclassified sequences</taxon>
        <taxon>metagenomes</taxon>
        <taxon>ecological metagenomes</taxon>
    </lineage>
</organism>
<sequence length="131" mass="14285">MRVDYESGDKFQIAVRQHSIPVDQPTADGGEDTAPTPTDLFIGSLAACVAYYVRRFLSRHGHQVEGLAVISEVDFASQPHRVGAINLRVEVPGELSPEQQASLLAVASRCTVHNSLRQPPEVRIGVAQLNR</sequence>
<dbReference type="InterPro" id="IPR003718">
    <property type="entry name" value="OsmC/Ohr_fam"/>
</dbReference>